<protein>
    <submittedName>
        <fullName evidence="2">Uncharacterized protein</fullName>
    </submittedName>
</protein>
<organism evidence="2 3">
    <name type="scientific">Trichostrongylus colubriformis</name>
    <name type="common">Black scour worm</name>
    <dbReference type="NCBI Taxonomy" id="6319"/>
    <lineage>
        <taxon>Eukaryota</taxon>
        <taxon>Metazoa</taxon>
        <taxon>Ecdysozoa</taxon>
        <taxon>Nematoda</taxon>
        <taxon>Chromadorea</taxon>
        <taxon>Rhabditida</taxon>
        <taxon>Rhabditina</taxon>
        <taxon>Rhabditomorpha</taxon>
        <taxon>Strongyloidea</taxon>
        <taxon>Trichostrongylidae</taxon>
        <taxon>Trichostrongylus</taxon>
    </lineage>
</organism>
<comment type="similarity">
    <text evidence="1">Belongs to the peptidase C13 family.</text>
</comment>
<dbReference type="EMBL" id="WIXE01011675">
    <property type="protein sequence ID" value="KAK5976565.1"/>
    <property type="molecule type" value="Genomic_DNA"/>
</dbReference>
<dbReference type="Proteomes" id="UP001331761">
    <property type="component" value="Unassembled WGS sequence"/>
</dbReference>
<reference evidence="2 3" key="1">
    <citation type="submission" date="2019-10" db="EMBL/GenBank/DDBJ databases">
        <title>Assembly and Annotation for the nematode Trichostrongylus colubriformis.</title>
        <authorList>
            <person name="Martin J."/>
        </authorList>
    </citation>
    <scope>NUCLEOTIDE SEQUENCE [LARGE SCALE GENOMIC DNA]</scope>
    <source>
        <strain evidence="2">G859</strain>
        <tissue evidence="2">Whole worm</tissue>
    </source>
</reference>
<comment type="caution">
    <text evidence="2">The sequence shown here is derived from an EMBL/GenBank/DDBJ whole genome shotgun (WGS) entry which is preliminary data.</text>
</comment>
<dbReference type="GO" id="GO:0051603">
    <property type="term" value="P:proteolysis involved in protein catabolic process"/>
    <property type="evidence" value="ECO:0007669"/>
    <property type="project" value="TreeGrafter"/>
</dbReference>
<dbReference type="PANTHER" id="PTHR12000:SF42">
    <property type="entry name" value="LEGUMAIN"/>
    <property type="match status" value="1"/>
</dbReference>
<name>A0AAN8FGA3_TRICO</name>
<dbReference type="GO" id="GO:0006624">
    <property type="term" value="P:vacuolar protein processing"/>
    <property type="evidence" value="ECO:0007669"/>
    <property type="project" value="TreeGrafter"/>
</dbReference>
<dbReference type="Gene3D" id="3.40.50.1460">
    <property type="match status" value="1"/>
</dbReference>
<dbReference type="InterPro" id="IPR001096">
    <property type="entry name" value="Peptidase_C13"/>
</dbReference>
<evidence type="ECO:0000313" key="2">
    <source>
        <dbReference type="EMBL" id="KAK5976565.1"/>
    </source>
</evidence>
<keyword evidence="3" id="KW-1185">Reference proteome</keyword>
<feature type="non-terminal residue" evidence="2">
    <location>
        <position position="78"/>
    </location>
</feature>
<dbReference type="Pfam" id="PF01650">
    <property type="entry name" value="Peptidase_C13"/>
    <property type="match status" value="1"/>
</dbReference>
<proteinExistence type="inferred from homology"/>
<dbReference type="AlphaFoldDB" id="A0AAN8FGA3"/>
<dbReference type="GO" id="GO:0004197">
    <property type="term" value="F:cysteine-type endopeptidase activity"/>
    <property type="evidence" value="ECO:0007669"/>
    <property type="project" value="TreeGrafter"/>
</dbReference>
<accession>A0AAN8FGA3</accession>
<evidence type="ECO:0000256" key="1">
    <source>
        <dbReference type="ARBA" id="ARBA00009941"/>
    </source>
</evidence>
<evidence type="ECO:0000313" key="3">
    <source>
        <dbReference type="Proteomes" id="UP001331761"/>
    </source>
</evidence>
<sequence length="78" mass="8726">MMYDDIANHIRNPYKGKLFNSPHGPNLYEGLKIDYRGGAVTPENFVAVLRGDKLGVKGGNGRVLERQSKRLFQGYSTV</sequence>
<gene>
    <name evidence="2" type="ORF">GCK32_019819</name>
</gene>
<dbReference type="GO" id="GO:0005773">
    <property type="term" value="C:vacuole"/>
    <property type="evidence" value="ECO:0007669"/>
    <property type="project" value="GOC"/>
</dbReference>
<dbReference type="PANTHER" id="PTHR12000">
    <property type="entry name" value="HEMOGLOBINASE FAMILY MEMBER"/>
    <property type="match status" value="1"/>
</dbReference>